<dbReference type="InterPro" id="IPR050621">
    <property type="entry name" value="Tudor_domain_containing"/>
</dbReference>
<evidence type="ECO:0000313" key="4">
    <source>
        <dbReference type="Proteomes" id="UP000007819"/>
    </source>
</evidence>
<dbReference type="OrthoDB" id="10023235at2759"/>
<evidence type="ECO:0000259" key="2">
    <source>
        <dbReference type="PROSITE" id="PS50304"/>
    </source>
</evidence>
<evidence type="ECO:0000256" key="1">
    <source>
        <dbReference type="SAM" id="MobiDB-lite"/>
    </source>
</evidence>
<feature type="region of interest" description="Disordered" evidence="1">
    <location>
        <begin position="1399"/>
        <end position="1423"/>
    </location>
</feature>
<dbReference type="EnsemblMetazoa" id="XM_029491760.1">
    <property type="protein sequence ID" value="XP_029347620.1"/>
    <property type="gene ID" value="LOC100166817"/>
</dbReference>
<evidence type="ECO:0000313" key="3">
    <source>
        <dbReference type="EnsemblMetazoa" id="XP_029347620.1"/>
    </source>
</evidence>
<organism evidence="3 4">
    <name type="scientific">Acyrthosiphon pisum</name>
    <name type="common">Pea aphid</name>
    <dbReference type="NCBI Taxonomy" id="7029"/>
    <lineage>
        <taxon>Eukaryota</taxon>
        <taxon>Metazoa</taxon>
        <taxon>Ecdysozoa</taxon>
        <taxon>Arthropoda</taxon>
        <taxon>Hexapoda</taxon>
        <taxon>Insecta</taxon>
        <taxon>Pterygota</taxon>
        <taxon>Neoptera</taxon>
        <taxon>Paraneoptera</taxon>
        <taxon>Hemiptera</taxon>
        <taxon>Sternorrhyncha</taxon>
        <taxon>Aphidomorpha</taxon>
        <taxon>Aphidoidea</taxon>
        <taxon>Aphididae</taxon>
        <taxon>Macrosiphini</taxon>
        <taxon>Acyrthosiphon</taxon>
    </lineage>
</organism>
<feature type="domain" description="Tudor" evidence="2">
    <location>
        <begin position="1057"/>
        <end position="1114"/>
    </location>
</feature>
<dbReference type="SUPFAM" id="SSF63748">
    <property type="entry name" value="Tudor/PWWP/MBT"/>
    <property type="match status" value="8"/>
</dbReference>
<name>A0A8R2NU66_ACYPI</name>
<reference evidence="3" key="2">
    <citation type="submission" date="2022-06" db="UniProtKB">
        <authorList>
            <consortium name="EnsemblMetazoa"/>
        </authorList>
    </citation>
    <scope>IDENTIFICATION</scope>
</reference>
<dbReference type="Gene3D" id="2.30.30.140">
    <property type="match status" value="8"/>
</dbReference>
<proteinExistence type="predicted"/>
<accession>A0A8R2NU66</accession>
<dbReference type="PANTHER" id="PTHR22948">
    <property type="entry name" value="TUDOR DOMAIN CONTAINING PROTEIN"/>
    <property type="match status" value="1"/>
</dbReference>
<dbReference type="Proteomes" id="UP000007819">
    <property type="component" value="Chromosome A3"/>
</dbReference>
<dbReference type="GeneID" id="100166817"/>
<feature type="domain" description="Tudor" evidence="2">
    <location>
        <begin position="1691"/>
        <end position="1749"/>
    </location>
</feature>
<protein>
    <recommendedName>
        <fullName evidence="2">Tudor domain-containing protein</fullName>
    </recommendedName>
</protein>
<keyword evidence="4" id="KW-1185">Reference proteome</keyword>
<reference evidence="4" key="1">
    <citation type="submission" date="2010-06" db="EMBL/GenBank/DDBJ databases">
        <authorList>
            <person name="Jiang H."/>
            <person name="Abraham K."/>
            <person name="Ali S."/>
            <person name="Alsbrooks S.L."/>
            <person name="Anim B.N."/>
            <person name="Anosike U.S."/>
            <person name="Attaway T."/>
            <person name="Bandaranaike D.P."/>
            <person name="Battles P.K."/>
            <person name="Bell S.N."/>
            <person name="Bell A.V."/>
            <person name="Beltran B."/>
            <person name="Bickham C."/>
            <person name="Bustamante Y."/>
            <person name="Caleb T."/>
            <person name="Canada A."/>
            <person name="Cardenas V."/>
            <person name="Carter K."/>
            <person name="Chacko J."/>
            <person name="Chandrabose M.N."/>
            <person name="Chavez D."/>
            <person name="Chavez A."/>
            <person name="Chen L."/>
            <person name="Chu H.-S."/>
            <person name="Claassen K.J."/>
            <person name="Cockrell R."/>
            <person name="Collins M."/>
            <person name="Cooper J.A."/>
            <person name="Cree A."/>
            <person name="Curry S.M."/>
            <person name="Da Y."/>
            <person name="Dao M.D."/>
            <person name="Das B."/>
            <person name="Davila M.-L."/>
            <person name="Davy-Carroll L."/>
            <person name="Denson S."/>
            <person name="Dinh H."/>
            <person name="Ebong V.E."/>
            <person name="Edwards J.R."/>
            <person name="Egan A."/>
            <person name="El-Daye J."/>
            <person name="Escobedo L."/>
            <person name="Fernandez S."/>
            <person name="Fernando P.R."/>
            <person name="Flagg N."/>
            <person name="Forbes L.D."/>
            <person name="Fowler R.G."/>
            <person name="Fu Q."/>
            <person name="Gabisi R.A."/>
            <person name="Ganer J."/>
            <person name="Garbino Pronczuk A."/>
            <person name="Garcia R.M."/>
            <person name="Garner T."/>
            <person name="Garrett T.E."/>
            <person name="Gonzalez D.A."/>
            <person name="Hamid H."/>
            <person name="Hawkins E.S."/>
            <person name="Hirani K."/>
            <person name="Hogues M.E."/>
            <person name="Hollins B."/>
            <person name="Hsiao C.-H."/>
            <person name="Jabil R."/>
            <person name="James M.L."/>
            <person name="Jhangiani S.N."/>
            <person name="Johnson B."/>
            <person name="Johnson Q."/>
            <person name="Joshi V."/>
            <person name="Kalu J.B."/>
            <person name="Kam C."/>
            <person name="Kashfia A."/>
            <person name="Keebler J."/>
            <person name="Kisamo H."/>
            <person name="Kovar C.L."/>
            <person name="Lago L.A."/>
            <person name="Lai C.-Y."/>
            <person name="Laidlaw J."/>
            <person name="Lara F."/>
            <person name="Le T.-K."/>
            <person name="Lee S.L."/>
            <person name="Legall F.H."/>
            <person name="Lemon S.J."/>
            <person name="Lewis L.R."/>
            <person name="Li B."/>
            <person name="Liu Y."/>
            <person name="Liu Y.-S."/>
            <person name="Lopez J."/>
            <person name="Lozado R.J."/>
            <person name="Lu J."/>
            <person name="Madu R.C."/>
            <person name="Maheshwari M."/>
            <person name="Maheshwari R."/>
            <person name="Malloy K."/>
            <person name="Martinez E."/>
            <person name="Mathew T."/>
            <person name="Mercado I.C."/>
            <person name="Mercado C."/>
            <person name="Meyer B."/>
            <person name="Montgomery K."/>
            <person name="Morgan M.B."/>
            <person name="Munidasa M."/>
            <person name="Nazareth L.V."/>
            <person name="Nelson J."/>
            <person name="Ng B.M."/>
            <person name="Nguyen N.B."/>
            <person name="Nguyen P.Q."/>
            <person name="Nguyen T."/>
            <person name="Obregon M."/>
            <person name="Okwuonu G.O."/>
            <person name="Onwere C.G."/>
            <person name="Orozco G."/>
            <person name="Parra A."/>
            <person name="Patel S."/>
            <person name="Patil S."/>
            <person name="Perez A."/>
            <person name="Perez Y."/>
            <person name="Pham C."/>
            <person name="Primus E.L."/>
            <person name="Pu L.-L."/>
            <person name="Puazo M."/>
            <person name="Qin X."/>
            <person name="Quiroz J.B."/>
            <person name="Reese J."/>
            <person name="Richards S."/>
            <person name="Rives C.M."/>
            <person name="Robberts R."/>
            <person name="Ruiz S.J."/>
            <person name="Ruiz M.J."/>
            <person name="Santibanez J."/>
            <person name="Schneider B.W."/>
            <person name="Sisson I."/>
            <person name="Smith M."/>
            <person name="Sodergren E."/>
            <person name="Song X.-Z."/>
            <person name="Song B.B."/>
            <person name="Summersgill H."/>
            <person name="Thelus R."/>
            <person name="Thornton R.D."/>
            <person name="Trejos Z.Y."/>
            <person name="Usmani K."/>
            <person name="Vattathil S."/>
            <person name="Villasana D."/>
            <person name="Walker D.L."/>
            <person name="Wang S."/>
            <person name="Wang K."/>
            <person name="White C.S."/>
            <person name="Williams A.C."/>
            <person name="Williamson J."/>
            <person name="Wilson K."/>
            <person name="Woghiren I.O."/>
            <person name="Woodworth J.R."/>
            <person name="Worley K.C."/>
            <person name="Wright R.A."/>
            <person name="Wu W."/>
            <person name="Young L."/>
            <person name="Zhang L."/>
            <person name="Zhang J."/>
            <person name="Zhu Y."/>
            <person name="Muzny D.M."/>
            <person name="Weinstock G."/>
            <person name="Gibbs R.A."/>
        </authorList>
    </citation>
    <scope>NUCLEOTIDE SEQUENCE [LARGE SCALE GENOMIC DNA]</scope>
    <source>
        <strain evidence="4">LSR1</strain>
    </source>
</reference>
<feature type="domain" description="Tudor" evidence="2">
    <location>
        <begin position="808"/>
        <end position="866"/>
    </location>
</feature>
<dbReference type="PROSITE" id="PS50304">
    <property type="entry name" value="TUDOR"/>
    <property type="match status" value="4"/>
</dbReference>
<dbReference type="Pfam" id="PF00567">
    <property type="entry name" value="TUDOR"/>
    <property type="match status" value="8"/>
</dbReference>
<sequence length="1835" mass="209906">MEVIAFQNVYSCAQHYNNAANATIMSHNHKMDGRPSVRLLRRPEPAGEVTHYNTCVTVTNIVSLPSRLFVCPRLYCMNAAQRAYGHTCIAVRKLQNAIFYSDILEVHLLSNDSKLPSHSQNVYLVTTKSKLEKRTKDMESISLLSSLFDKVTQFKLLEIVAVEIEGKWYRGKLIGFNEYLTDNTRIELIDYGSLYDTKLENLFVLPYYFMYEPLALPVTFKDDFIPKKTTFSIKPLLPESNLFNGAVLVQVNCNDTKLENGVNEKQILESKTDLNSANGQQIISVQNMTNGYDNSELRINSANDSKIISVHNNITNGHDNNESSLYLSSSSKKDSFFSKEKLNNVPFKNKDYCILTYFEDFTCLYVGKAIKSDNGSYDFADGIILTKTAKSTDKIIKNHPVVGDMVKVFSPHFGDLFRAKILKNKNGSYDVFYIDYGNIETVPSNIIYELADELKKPGIAVKIGLCDLKNHQVTNQIKTIFQEFCDDGKPFVIEFDENSKNCLENVKLKDIENGSYINSKYLMKCTSIQSELTPGQIDKNTSIIHNNTNRLSDLKNNDIVFLKHFEDMDNVYIVKDVHLLNNVLVKCNQDKTNICKKELNVGDIVKIVLETSQYRAQIKDVDSNEIYVQNIDFGYCEFVKANSVCELPDELIEIPGLAIKIGIKVPFVKKTRDLDHFITNIEKIPLYIEFDERNSSRYQEITLRRKDNSLNIFEEFLKLNKNQLICNEISNNCEQNDAIIKSNESLINDFQSIILRTGDYCIVSYFKDFKTIYLCKAIKDCEDDTYKMHNLPIILKTMDSEDRNAKTNLVIGDIVKVFSHSFQDFYRAKIINIDNKDFYVSYIDFGNTELVHLADIFELSDELKKETILPTPVSIEVPPNAEITDEIQKFFTKLIDDTVVLCIESKKQNIDGSENVILKELKSGSLVNTEVLKLLPSEKIPIKNCENSTLTLVEDVKCADIAKAHDLQNVKILKKTVDSSTADNIQLKNEEQKQSPVVIVDNKITQKTLKNREIVYLRYFHDSSSVFVSRGSNEDLKLFTDVTERTAMDESKKKKLDIEVGDIVKAIFENTMYRAKILKKVDKNHFYISFIDFGNEETVNTDDIFELPEELKKIPDLCIKIGIKGSPIVDKSHDIVSSYLEELEDQLLYIEYDEENPNGLREASLKKKSNNCDVFNEFYKILDNPIDTKEESIQKPQNTIENETVLINSPELEVIYNIELRTGDTVFCTHFEDFNHLYLCKGSKNNTIPDNYSVITNSKKTNDIIVKKNPKYKDIVRVKFEEKIFRAEVLDKCGEKYSVFLIDIGKNIDVLGCNIYELPNSLKNIPGLALKVGLKGTTGLKITTTVKDYFYNLWQNDPVPLFLRYDEGNFNYLNEVSLVKQSSGQDIVEDLVKMFSTSDNMSNKPKLATSNSQGTKSNGSSINNWQSGDHVEVVFGTNVDNIFVRKIKLYEEFKNVLNQLKGENSENCKPIASKSNDIVAVYSTKNNGGIYRAKVLQGCDNTSMVKCSLIDIGQIDMIPSKKVFSLPPYVSSNKIPTMVRKVSLAGLNRILNSNISSYLSSLKGKTYVMEYDKKSEQWNKQDVILKELRSSVSLNDEIQKLFSNEPSPRELISQQRRLERKIIIPETKESPLEKPSHPIKSGSSVFITHFENFNSIFIRDASYEFIENFNTFNKQMLKYYRYANNTTKEMLKVGDKVCVNSLLNVIMYCRARITNIIDNKYNVFYLDYGNTEIVNAEDIMDLPKELEKFPNFAIKVQLQNMPPLNTKNEIQVIENHLKKNFIIPNATLSIEFNEFNPKGLNDVVLRTEYYKKDIVEDINDLLNAPPLNIKITSTN</sequence>
<dbReference type="InterPro" id="IPR002999">
    <property type="entry name" value="Tudor"/>
</dbReference>
<dbReference type="PANTHER" id="PTHR22948:SF76">
    <property type="entry name" value="FI20010P1-RELATED"/>
    <property type="match status" value="1"/>
</dbReference>
<dbReference type="CDD" id="cd20379">
    <property type="entry name" value="Tudor_dTUD-like"/>
    <property type="match status" value="2"/>
</dbReference>
<feature type="domain" description="Tudor" evidence="2">
    <location>
        <begin position="399"/>
        <end position="457"/>
    </location>
</feature>
<dbReference type="SMART" id="SM00333">
    <property type="entry name" value="TUDOR"/>
    <property type="match status" value="8"/>
</dbReference>
<dbReference type="RefSeq" id="XP_029347620.1">
    <property type="nucleotide sequence ID" value="XM_029491760.1"/>
</dbReference>